<dbReference type="AlphaFoldDB" id="A0AA87BAX5"/>
<sequence>MQKIMEKGVGGSQELGHLRSYSSTSSSLSSQRLYPSHENQLEGMKQRYGSRWVVSCCEMPRMGDGVELWKL</sequence>
<keyword evidence="3" id="KW-1185">Reference proteome</keyword>
<dbReference type="Gramene" id="rna-AYBTSS11_LOCUS31202">
    <property type="protein sequence ID" value="CAJ1978994.1"/>
    <property type="gene ID" value="gene-AYBTSS11_LOCUS31202"/>
</dbReference>
<organism evidence="2 3">
    <name type="scientific">Sphenostylis stenocarpa</name>
    <dbReference type="NCBI Taxonomy" id="92480"/>
    <lineage>
        <taxon>Eukaryota</taxon>
        <taxon>Viridiplantae</taxon>
        <taxon>Streptophyta</taxon>
        <taxon>Embryophyta</taxon>
        <taxon>Tracheophyta</taxon>
        <taxon>Spermatophyta</taxon>
        <taxon>Magnoliopsida</taxon>
        <taxon>eudicotyledons</taxon>
        <taxon>Gunneridae</taxon>
        <taxon>Pentapetalae</taxon>
        <taxon>rosids</taxon>
        <taxon>fabids</taxon>
        <taxon>Fabales</taxon>
        <taxon>Fabaceae</taxon>
        <taxon>Papilionoideae</taxon>
        <taxon>50 kb inversion clade</taxon>
        <taxon>NPAAA clade</taxon>
        <taxon>indigoferoid/millettioid clade</taxon>
        <taxon>Phaseoleae</taxon>
        <taxon>Sphenostylis</taxon>
    </lineage>
</organism>
<evidence type="ECO:0000313" key="3">
    <source>
        <dbReference type="Proteomes" id="UP001189624"/>
    </source>
</evidence>
<feature type="compositionally biased region" description="Low complexity" evidence="1">
    <location>
        <begin position="18"/>
        <end position="36"/>
    </location>
</feature>
<accession>A0AA87BAX5</accession>
<feature type="region of interest" description="Disordered" evidence="1">
    <location>
        <begin position="1"/>
        <end position="36"/>
    </location>
</feature>
<dbReference type="EMBL" id="OY731408">
    <property type="protein sequence ID" value="CAJ1978994.1"/>
    <property type="molecule type" value="Genomic_DNA"/>
</dbReference>
<evidence type="ECO:0000313" key="2">
    <source>
        <dbReference type="EMBL" id="CAJ1978994.1"/>
    </source>
</evidence>
<gene>
    <name evidence="2" type="ORF">AYBTSS11_LOCUS31202</name>
</gene>
<protein>
    <submittedName>
        <fullName evidence="2">Uncharacterized protein</fullName>
    </submittedName>
</protein>
<dbReference type="Proteomes" id="UP001189624">
    <property type="component" value="Chromosome 11"/>
</dbReference>
<name>A0AA87BAX5_9FABA</name>
<evidence type="ECO:0000256" key="1">
    <source>
        <dbReference type="SAM" id="MobiDB-lite"/>
    </source>
</evidence>
<proteinExistence type="predicted"/>
<reference evidence="2" key="1">
    <citation type="submission" date="2023-10" db="EMBL/GenBank/DDBJ databases">
        <authorList>
            <person name="Domelevo Entfellner J.-B."/>
        </authorList>
    </citation>
    <scope>NUCLEOTIDE SEQUENCE</scope>
</reference>